<protein>
    <recommendedName>
        <fullName evidence="2">MIF4G domain-containing protein</fullName>
    </recommendedName>
</protein>
<dbReference type="Gene3D" id="1.25.40.180">
    <property type="match status" value="2"/>
</dbReference>
<dbReference type="Proteomes" id="UP000785171">
    <property type="component" value="Unassembled WGS sequence"/>
</dbReference>
<gene>
    <name evidence="5" type="ORF">BBI17_005941</name>
    <name evidence="6" type="ORF">BBO99_00005597</name>
    <name evidence="3" type="ORF">JM16_005565</name>
    <name evidence="4" type="ORF">JM18_005298</name>
</gene>
<dbReference type="InterPro" id="IPR016024">
    <property type="entry name" value="ARM-type_fold"/>
</dbReference>
<dbReference type="InterPro" id="IPR039762">
    <property type="entry name" value="Nmd2/UPF2"/>
</dbReference>
<feature type="compositionally biased region" description="Basic and acidic residues" evidence="1">
    <location>
        <begin position="434"/>
        <end position="445"/>
    </location>
</feature>
<organism evidence="5 8">
    <name type="scientific">Phytophthora kernoviae</name>
    <dbReference type="NCBI Taxonomy" id="325452"/>
    <lineage>
        <taxon>Eukaryota</taxon>
        <taxon>Sar</taxon>
        <taxon>Stramenopiles</taxon>
        <taxon>Oomycota</taxon>
        <taxon>Peronosporomycetes</taxon>
        <taxon>Peronosporales</taxon>
        <taxon>Peronosporaceae</taxon>
        <taxon>Phytophthora</taxon>
    </lineage>
</organism>
<dbReference type="GO" id="GO:0003723">
    <property type="term" value="F:RNA binding"/>
    <property type="evidence" value="ECO:0007669"/>
    <property type="project" value="InterPro"/>
</dbReference>
<feature type="compositionally biased region" description="Acidic residues" evidence="1">
    <location>
        <begin position="420"/>
        <end position="433"/>
    </location>
</feature>
<feature type="region of interest" description="Disordered" evidence="1">
    <location>
        <begin position="420"/>
        <end position="497"/>
    </location>
</feature>
<sequence>MAQDDEDEAVLQAQMQLAELQRQWNARLALRESNSPENVASVRSQLASLKLKSDIKRSSAFVKKLRLLSESNADSLLRDAAELNLTRYVSECVAALADAPLKLADLPAAVKVASLLHQRYGDFSPGMENALVGNFESSYTSDDKSKMLKRRLILRLLCELYLARVLDDVQIIAHIVQRVAKREQPGSTKQRGGGGKGNMSVGSSSGGASQQFEVPLLVSFAKSAGVEFLGVQPKKYKELETLLEGSDELKTFMESQYALVPKAVQQECLTCFLEAYEMICKFYLAQHAMFLKLDARNEKEEANRGEVTEEHVQELKNAKLLFEKLQTSVNSLADALDREVPPLPVEEKDDGSGRGGILVWEGGEGGGRELSGDGPFDDEATRSFYEDLPDLLELVPAVVLGLTEADVAELKKKKAAAAEAADEEIEAEVDEEVEVHGDDDGKEVEVNGAALEDTEADTGKEAVVGDAGDEENSSKGETDESSTAASTTVTSSGNATSSYHHQLDTYFASLEDLVNRDRCDKAAVEFCYRNSKSTRTRLIKTLYAVPRTHLELLSHYARLVATLQSVLKEDIGGELVSMLVGEFHGLIKRRNQFRLESKIKNIRFLAELVKFRIYSAPDAMAGKYYLRNGIEGSAEGDKGKSDANEVDL</sequence>
<comment type="caution">
    <text evidence="5">The sequence shown here is derived from an EMBL/GenBank/DDBJ whole genome shotgun (WGS) entry which is preliminary data.</text>
</comment>
<evidence type="ECO:0000313" key="6">
    <source>
        <dbReference type="EMBL" id="RLN78943.1"/>
    </source>
</evidence>
<dbReference type="Proteomes" id="UP000285883">
    <property type="component" value="Unassembled WGS sequence"/>
</dbReference>
<reference evidence="3" key="3">
    <citation type="submission" date="2020-06" db="EMBL/GenBank/DDBJ databases">
        <authorList>
            <person name="Studholme D.J."/>
        </authorList>
    </citation>
    <scope>NUCLEOTIDE SEQUENCE</scope>
    <source>
        <strain evidence="3">NZFS 2646</strain>
        <strain evidence="4">NZFS 3630</strain>
    </source>
</reference>
<dbReference type="SUPFAM" id="SSF48371">
    <property type="entry name" value="ARM repeat"/>
    <property type="match status" value="2"/>
</dbReference>
<evidence type="ECO:0000313" key="4">
    <source>
        <dbReference type="EMBL" id="KAG2524698.1"/>
    </source>
</evidence>
<evidence type="ECO:0000313" key="3">
    <source>
        <dbReference type="EMBL" id="KAG2522998.1"/>
    </source>
</evidence>
<dbReference type="Proteomes" id="UP000792063">
    <property type="component" value="Unassembled WGS sequence"/>
</dbReference>
<reference evidence="7 8" key="2">
    <citation type="submission" date="2018-07" db="EMBL/GenBank/DDBJ databases">
        <title>Genome sequencing of oomycete isolates from Chile give support for New Zealand origin for Phytophthora kernoviae and make available the first Nothophytophthora sp. genome.</title>
        <authorList>
            <person name="Studholme D.J."/>
            <person name="Sanfuentes E."/>
            <person name="Panda P."/>
            <person name="Hill R."/>
            <person name="Sambles C."/>
            <person name="Grant M."/>
            <person name="Williams N.M."/>
            <person name="Mcdougal R.L."/>
        </authorList>
    </citation>
    <scope>NUCLEOTIDE SEQUENCE [LARGE SCALE GENOMIC DNA]</scope>
    <source>
        <strain evidence="5">Chile2</strain>
        <strain evidence="6">Chile4</strain>
    </source>
</reference>
<evidence type="ECO:0000256" key="1">
    <source>
        <dbReference type="SAM" id="MobiDB-lite"/>
    </source>
</evidence>
<dbReference type="EMBL" id="MAYM02000473">
    <property type="protein sequence ID" value="RLN38216.1"/>
    <property type="molecule type" value="Genomic_DNA"/>
</dbReference>
<evidence type="ECO:0000313" key="7">
    <source>
        <dbReference type="Proteomes" id="UP000285624"/>
    </source>
</evidence>
<dbReference type="GO" id="GO:0035145">
    <property type="term" value="C:exon-exon junction complex"/>
    <property type="evidence" value="ECO:0007669"/>
    <property type="project" value="TreeGrafter"/>
</dbReference>
<accession>A0A421FDN0</accession>
<dbReference type="InterPro" id="IPR003890">
    <property type="entry name" value="MIF4G-like_typ-3"/>
</dbReference>
<reference evidence="3" key="1">
    <citation type="journal article" date="2015" name="Genom Data">
        <title>Genome sequences of six Phytophthora species associated with forests in New Zealand.</title>
        <authorList>
            <person name="Studholme D.J."/>
            <person name="McDougal R.L."/>
            <person name="Sambles C."/>
            <person name="Hansen E."/>
            <person name="Hardy G."/>
            <person name="Grant M."/>
            <person name="Ganley R.J."/>
            <person name="Williams N.M."/>
        </authorList>
    </citation>
    <scope>NUCLEOTIDE SEQUENCE</scope>
    <source>
        <strain evidence="3">NZFS 2646</strain>
        <strain evidence="4">NZFS 3630</strain>
    </source>
</reference>
<dbReference type="AlphaFoldDB" id="A0A421FDN0"/>
<dbReference type="STRING" id="325452.A0A421FDN0"/>
<evidence type="ECO:0000313" key="8">
    <source>
        <dbReference type="Proteomes" id="UP000285883"/>
    </source>
</evidence>
<evidence type="ECO:0000313" key="5">
    <source>
        <dbReference type="EMBL" id="RLN38216.1"/>
    </source>
</evidence>
<feature type="compositionally biased region" description="Low complexity" evidence="1">
    <location>
        <begin position="481"/>
        <end position="497"/>
    </location>
</feature>
<dbReference type="SMART" id="SM00543">
    <property type="entry name" value="MIF4G"/>
    <property type="match status" value="1"/>
</dbReference>
<feature type="region of interest" description="Disordered" evidence="1">
    <location>
        <begin position="183"/>
        <end position="206"/>
    </location>
</feature>
<evidence type="ECO:0000259" key="2">
    <source>
        <dbReference type="SMART" id="SM00543"/>
    </source>
</evidence>
<dbReference type="GO" id="GO:0005737">
    <property type="term" value="C:cytoplasm"/>
    <property type="evidence" value="ECO:0007669"/>
    <property type="project" value="TreeGrafter"/>
</dbReference>
<dbReference type="Proteomes" id="UP000285624">
    <property type="component" value="Unassembled WGS sequence"/>
</dbReference>
<proteinExistence type="predicted"/>
<dbReference type="EMBL" id="JPWU03000148">
    <property type="protein sequence ID" value="KAG2524698.1"/>
    <property type="molecule type" value="Genomic_DNA"/>
</dbReference>
<dbReference type="GO" id="GO:0000184">
    <property type="term" value="P:nuclear-transcribed mRNA catabolic process, nonsense-mediated decay"/>
    <property type="evidence" value="ECO:0007669"/>
    <property type="project" value="InterPro"/>
</dbReference>
<dbReference type="PANTHER" id="PTHR12839">
    <property type="entry name" value="NONSENSE-MEDIATED MRNA DECAY PROTEIN 2 UP-FRAMESHIFT SUPPRESSOR 2"/>
    <property type="match status" value="1"/>
</dbReference>
<dbReference type="EMBL" id="JPWV03000151">
    <property type="protein sequence ID" value="KAG2522998.1"/>
    <property type="molecule type" value="Genomic_DNA"/>
</dbReference>
<dbReference type="EMBL" id="MBDN02000167">
    <property type="protein sequence ID" value="RLN78943.1"/>
    <property type="molecule type" value="Genomic_DNA"/>
</dbReference>
<dbReference type="Pfam" id="PF02854">
    <property type="entry name" value="MIF4G"/>
    <property type="match status" value="2"/>
</dbReference>
<keyword evidence="7" id="KW-1185">Reference proteome</keyword>
<feature type="domain" description="MIF4G" evidence="2">
    <location>
        <begin position="55"/>
        <end position="277"/>
    </location>
</feature>
<name>A0A421FDN0_9STRA</name>
<dbReference type="PANTHER" id="PTHR12839:SF7">
    <property type="entry name" value="REGULATOR OF NONSENSE TRANSCRIPTS 2"/>
    <property type="match status" value="1"/>
</dbReference>